<dbReference type="EMBL" id="JAHCVJ010000019">
    <property type="protein sequence ID" value="MBT0666659.1"/>
    <property type="molecule type" value="Genomic_DNA"/>
</dbReference>
<organism evidence="1 2">
    <name type="scientific">Geoanaerobacter pelophilus</name>
    <dbReference type="NCBI Taxonomy" id="60036"/>
    <lineage>
        <taxon>Bacteria</taxon>
        <taxon>Pseudomonadati</taxon>
        <taxon>Thermodesulfobacteriota</taxon>
        <taxon>Desulfuromonadia</taxon>
        <taxon>Geobacterales</taxon>
        <taxon>Geobacteraceae</taxon>
        <taxon>Geoanaerobacter</taxon>
    </lineage>
</organism>
<feature type="non-terminal residue" evidence="1">
    <location>
        <position position="1"/>
    </location>
</feature>
<comment type="caution">
    <text evidence="1">The sequence shown here is derived from an EMBL/GenBank/DDBJ whole genome shotgun (WGS) entry which is preliminary data.</text>
</comment>
<reference evidence="1 2" key="1">
    <citation type="submission" date="2021-05" db="EMBL/GenBank/DDBJ databases">
        <title>The draft genome of Geobacter pelophilus DSM 12255.</title>
        <authorList>
            <person name="Xu Z."/>
            <person name="Masuda Y."/>
            <person name="Itoh H."/>
            <person name="Senoo K."/>
        </authorList>
    </citation>
    <scope>NUCLEOTIDE SEQUENCE [LARGE SCALE GENOMIC DNA]</scope>
    <source>
        <strain evidence="1 2">DSM 12255</strain>
    </source>
</reference>
<sequence length="81" mass="8940">TATGLSSQADQLINSIGFFKLDMADVRGNQRQPQLQSQPHPVEKAKPKQLVANAPKKMTVNDSGFGLNLGKDHLDTEFEKY</sequence>
<evidence type="ECO:0000313" key="1">
    <source>
        <dbReference type="EMBL" id="MBT0666659.1"/>
    </source>
</evidence>
<keyword evidence="2" id="KW-1185">Reference proteome</keyword>
<evidence type="ECO:0008006" key="3">
    <source>
        <dbReference type="Google" id="ProtNLM"/>
    </source>
</evidence>
<dbReference type="AlphaFoldDB" id="A0AAW4L779"/>
<accession>A0AAW4L779</accession>
<gene>
    <name evidence="1" type="ORF">KI809_20305</name>
</gene>
<dbReference type="Proteomes" id="UP000811899">
    <property type="component" value="Unassembled WGS sequence"/>
</dbReference>
<protein>
    <recommendedName>
        <fullName evidence="3">Methyl-accepting chemotaxis protein</fullName>
    </recommendedName>
</protein>
<name>A0AAW4L779_9BACT</name>
<proteinExistence type="predicted"/>
<evidence type="ECO:0000313" key="2">
    <source>
        <dbReference type="Proteomes" id="UP000811899"/>
    </source>
</evidence>